<feature type="domain" description="PASTA" evidence="3">
    <location>
        <begin position="294"/>
        <end position="350"/>
    </location>
</feature>
<evidence type="ECO:0000313" key="4">
    <source>
        <dbReference type="EMBL" id="NEG55353.1"/>
    </source>
</evidence>
<dbReference type="CDD" id="cd06577">
    <property type="entry name" value="PASTA_pknB"/>
    <property type="match status" value="1"/>
</dbReference>
<feature type="compositionally biased region" description="Low complexity" evidence="1">
    <location>
        <begin position="44"/>
        <end position="55"/>
    </location>
</feature>
<comment type="caution">
    <text evidence="4">The sequence shown here is derived from an EMBL/GenBank/DDBJ whole genome shotgun (WGS) entry which is preliminary data.</text>
</comment>
<evidence type="ECO:0000313" key="5">
    <source>
        <dbReference type="Proteomes" id="UP000483293"/>
    </source>
</evidence>
<reference evidence="4 5" key="1">
    <citation type="submission" date="2019-10" db="EMBL/GenBank/DDBJ databases">
        <title>Bifidobacterium from non-human primates.</title>
        <authorList>
            <person name="Modesto M."/>
        </authorList>
    </citation>
    <scope>NUCLEOTIDE SEQUENCE [LARGE SCALE GENOMIC DNA]</scope>
    <source>
        <strain evidence="4 5">SMA15</strain>
    </source>
</reference>
<organism evidence="4 5">
    <name type="scientific">Bifidobacterium platyrrhinorum</name>
    <dbReference type="NCBI Taxonomy" id="2661628"/>
    <lineage>
        <taxon>Bacteria</taxon>
        <taxon>Bacillati</taxon>
        <taxon>Actinomycetota</taxon>
        <taxon>Actinomycetes</taxon>
        <taxon>Bifidobacteriales</taxon>
        <taxon>Bifidobacteriaceae</taxon>
        <taxon>Bifidobacterium</taxon>
    </lineage>
</organism>
<dbReference type="Gene3D" id="3.30.10.20">
    <property type="match status" value="1"/>
</dbReference>
<keyword evidence="2" id="KW-0812">Transmembrane</keyword>
<protein>
    <submittedName>
        <fullName evidence="4">PASTA domain-containing protein</fullName>
    </submittedName>
</protein>
<dbReference type="Pfam" id="PF03793">
    <property type="entry name" value="PASTA"/>
    <property type="match status" value="1"/>
</dbReference>
<dbReference type="RefSeq" id="WP_163197059.1">
    <property type="nucleotide sequence ID" value="NZ_WHZV01000004.1"/>
</dbReference>
<proteinExistence type="predicted"/>
<feature type="compositionally biased region" description="Low complexity" evidence="1">
    <location>
        <begin position="79"/>
        <end position="88"/>
    </location>
</feature>
<sequence>MFCTTCGAVNADGGRFCVECGAPLADAADDATVLSGQGKPAPRPSAVPVARSATPSVPPVPLPPSSAASDAGTPGDGTVAPAPSSGPSSVPPSRGPSALAAAPRNRLPLMLAVVVAIAVVVAGLAAFLTYRAEVWGGKTLPDPSSVAKEVTAANGKKTSVVKARDVTAALEAKGLKTKTVQVFSGADRGVFIGYSGASQGERVNADSTVTVRESAGPGVPKGTIGKDVDKVVDTFADMGVPVHYKQVVISSDSKTPEGRVSATYPAPGVGLGDDELDKGIFVGVATKGDGIPVDILGADKSDAVDELESQGYDVDLEPHYSSERYVGKISGSYPAPGSAPEPGDSVTLYYGVDKSDNMDLFSEDEGGVTVLKENATPMIGMYCRSQVQDVSKDCITLEEADDGYASDTYLQIKGREPSDRYDTLGLAPFTQNVVPLSGSGLSGSDLPMKNHLLMKQWGMFELYAGRGLMNCGDRLGGTGAPMSCSATPTFDMKDFLLYVPVGSDLEALEDSGYFDAGSLQAAHRQKGVDTSRPFILMRDASQYDQTKVPANGGLNTNPFVPVNDNGANHLVKMKPAPSDATAYYLVEQDGDLDWSDLPDATVKDVK</sequence>
<evidence type="ECO:0000256" key="1">
    <source>
        <dbReference type="SAM" id="MobiDB-lite"/>
    </source>
</evidence>
<gene>
    <name evidence="4" type="ORF">GFD21_06140</name>
</gene>
<accession>A0A6L9SU65</accession>
<dbReference type="EMBL" id="WHZV01000004">
    <property type="protein sequence ID" value="NEG55353.1"/>
    <property type="molecule type" value="Genomic_DNA"/>
</dbReference>
<feature type="region of interest" description="Disordered" evidence="1">
    <location>
        <begin position="33"/>
        <end position="99"/>
    </location>
</feature>
<dbReference type="AlphaFoldDB" id="A0A6L9SU65"/>
<name>A0A6L9SU65_9BIFI</name>
<keyword evidence="5" id="KW-1185">Reference proteome</keyword>
<evidence type="ECO:0000256" key="2">
    <source>
        <dbReference type="SAM" id="Phobius"/>
    </source>
</evidence>
<evidence type="ECO:0000259" key="3">
    <source>
        <dbReference type="Pfam" id="PF03793"/>
    </source>
</evidence>
<keyword evidence="2" id="KW-1133">Transmembrane helix</keyword>
<keyword evidence="2" id="KW-0472">Membrane</keyword>
<dbReference type="InterPro" id="IPR005543">
    <property type="entry name" value="PASTA_dom"/>
</dbReference>
<feature type="transmembrane region" description="Helical" evidence="2">
    <location>
        <begin position="109"/>
        <end position="130"/>
    </location>
</feature>
<dbReference type="Proteomes" id="UP000483293">
    <property type="component" value="Unassembled WGS sequence"/>
</dbReference>